<dbReference type="Gene3D" id="3.40.50.10540">
    <property type="entry name" value="Crotonobetainyl-coa:carnitine coa-transferase, domain 1"/>
    <property type="match status" value="1"/>
</dbReference>
<organism evidence="2 3">
    <name type="scientific">Novosphingobium pokkalii</name>
    <dbReference type="NCBI Taxonomy" id="1770194"/>
    <lineage>
        <taxon>Bacteria</taxon>
        <taxon>Pseudomonadati</taxon>
        <taxon>Pseudomonadota</taxon>
        <taxon>Alphaproteobacteria</taxon>
        <taxon>Sphingomonadales</taxon>
        <taxon>Sphingomonadaceae</taxon>
        <taxon>Novosphingobium</taxon>
    </lineage>
</organism>
<sequence length="395" mass="41366">MGSLNDSAVRPLAGIKVLDLGIIASAPFAARTLQDLGADVIKLETPDGDPLRGGPDAKGRRRFPFLACNRGRRSIAADLKTPGGQEILHRLVRRADVLIENFRPGVGERLGVTWDKMAALNPTLIHCTITGFPENSPLARLPITDGVIQAHAGVLEMSGRGGNFGEPLPIIVADAIAGSTAAQGITAALFARVRTGTGVHVEINMLDGLLNYLHLTANITTSLGPPATNVLETGDGQVLLVQPVLHFFSKFAAAVDALAGCPELVEDTRYATPEARAENVVALRTLLQAAFRKASAAQWLAAMAKAGVPAGPINTVAEGIRSPEARAIPVDLDGVEMMLPESPFVLDGMRNRITNSAPEVGEHTDEILLDVGFDQDEIAALRAGGSIAASGAGEC</sequence>
<dbReference type="GO" id="GO:0016740">
    <property type="term" value="F:transferase activity"/>
    <property type="evidence" value="ECO:0007669"/>
    <property type="project" value="UniProtKB-KW"/>
</dbReference>
<dbReference type="SUPFAM" id="SSF89796">
    <property type="entry name" value="CoA-transferase family III (CaiB/BaiF)"/>
    <property type="match status" value="1"/>
</dbReference>
<accession>A0ABV7VA14</accession>
<proteinExistence type="predicted"/>
<dbReference type="EMBL" id="JBHRYE010000051">
    <property type="protein sequence ID" value="MFC3673701.1"/>
    <property type="molecule type" value="Genomic_DNA"/>
</dbReference>
<reference evidence="3" key="1">
    <citation type="journal article" date="2019" name="Int. J. Syst. Evol. Microbiol.">
        <title>The Global Catalogue of Microorganisms (GCM) 10K type strain sequencing project: providing services to taxonomists for standard genome sequencing and annotation.</title>
        <authorList>
            <consortium name="The Broad Institute Genomics Platform"/>
            <consortium name="The Broad Institute Genome Sequencing Center for Infectious Disease"/>
            <person name="Wu L."/>
            <person name="Ma J."/>
        </authorList>
    </citation>
    <scope>NUCLEOTIDE SEQUENCE [LARGE SCALE GENOMIC DNA]</scope>
    <source>
        <strain evidence="3">KCTC 42224</strain>
    </source>
</reference>
<protein>
    <submittedName>
        <fullName evidence="2">CaiB/BaiF CoA transferase family protein</fullName>
    </submittedName>
</protein>
<dbReference type="PANTHER" id="PTHR48207:SF3">
    <property type="entry name" value="SUCCINATE--HYDROXYMETHYLGLUTARATE COA-TRANSFERASE"/>
    <property type="match status" value="1"/>
</dbReference>
<dbReference type="Gene3D" id="3.30.1540.10">
    <property type="entry name" value="formyl-coa transferase, domain 3"/>
    <property type="match status" value="1"/>
</dbReference>
<comment type="caution">
    <text evidence="2">The sequence shown here is derived from an EMBL/GenBank/DDBJ whole genome shotgun (WGS) entry which is preliminary data.</text>
</comment>
<name>A0ABV7VA14_9SPHN</name>
<dbReference type="InterPro" id="IPR003673">
    <property type="entry name" value="CoA-Trfase_fam_III"/>
</dbReference>
<evidence type="ECO:0000313" key="2">
    <source>
        <dbReference type="EMBL" id="MFC3673701.1"/>
    </source>
</evidence>
<dbReference type="Proteomes" id="UP001595683">
    <property type="component" value="Unassembled WGS sequence"/>
</dbReference>
<dbReference type="InterPro" id="IPR044855">
    <property type="entry name" value="CoA-Trfase_III_dom3_sf"/>
</dbReference>
<keyword evidence="1 2" id="KW-0808">Transferase</keyword>
<dbReference type="PANTHER" id="PTHR48207">
    <property type="entry name" value="SUCCINATE--HYDROXYMETHYLGLUTARATE COA-TRANSFERASE"/>
    <property type="match status" value="1"/>
</dbReference>
<dbReference type="RefSeq" id="WP_191325763.1">
    <property type="nucleotide sequence ID" value="NZ_BMZP01000021.1"/>
</dbReference>
<dbReference type="Pfam" id="PF02515">
    <property type="entry name" value="CoA_transf_3"/>
    <property type="match status" value="1"/>
</dbReference>
<evidence type="ECO:0000313" key="3">
    <source>
        <dbReference type="Proteomes" id="UP001595683"/>
    </source>
</evidence>
<evidence type="ECO:0000256" key="1">
    <source>
        <dbReference type="ARBA" id="ARBA00022679"/>
    </source>
</evidence>
<keyword evidence="3" id="KW-1185">Reference proteome</keyword>
<gene>
    <name evidence="2" type="ORF">ACFOOT_19955</name>
</gene>
<dbReference type="InterPro" id="IPR050483">
    <property type="entry name" value="CoA-transferase_III_domain"/>
</dbReference>
<dbReference type="InterPro" id="IPR023606">
    <property type="entry name" value="CoA-Trfase_III_dom_1_sf"/>
</dbReference>